<dbReference type="InterPro" id="IPR001173">
    <property type="entry name" value="Glyco_trans_2-like"/>
</dbReference>
<dbReference type="Gene3D" id="1.25.40.10">
    <property type="entry name" value="Tetratricopeptide repeat domain"/>
    <property type="match status" value="1"/>
</dbReference>
<dbReference type="PANTHER" id="PTHR43630">
    <property type="entry name" value="POLY-BETA-1,6-N-ACETYL-D-GLUCOSAMINE SYNTHASE"/>
    <property type="match status" value="1"/>
</dbReference>
<evidence type="ECO:0000259" key="1">
    <source>
        <dbReference type="Pfam" id="PF00535"/>
    </source>
</evidence>
<feature type="domain" description="Glycosyl transferase family 25" evidence="3">
    <location>
        <begin position="674"/>
        <end position="846"/>
    </location>
</feature>
<protein>
    <submittedName>
        <fullName evidence="4">Uncharacterized protein</fullName>
    </submittedName>
</protein>
<evidence type="ECO:0000313" key="4">
    <source>
        <dbReference type="EMBL" id="QHT34806.1"/>
    </source>
</evidence>
<dbReference type="CDD" id="cd06532">
    <property type="entry name" value="Glyco_transf_25"/>
    <property type="match status" value="2"/>
</dbReference>
<dbReference type="Pfam" id="PF01755">
    <property type="entry name" value="Glyco_transf_25"/>
    <property type="match status" value="2"/>
</dbReference>
<feature type="domain" description="Glycosyltransferase 2-like" evidence="1">
    <location>
        <begin position="11"/>
        <end position="102"/>
    </location>
</feature>
<dbReference type="SMART" id="SM00028">
    <property type="entry name" value="TPR"/>
    <property type="match status" value="1"/>
</dbReference>
<dbReference type="PANTHER" id="PTHR43630:SF2">
    <property type="entry name" value="GLYCOSYLTRANSFERASE"/>
    <property type="match status" value="1"/>
</dbReference>
<dbReference type="InterPro" id="IPR055270">
    <property type="entry name" value="Glyco_tran_10_C"/>
</dbReference>
<dbReference type="PROSITE" id="PS50005">
    <property type="entry name" value="TPR"/>
    <property type="match status" value="1"/>
</dbReference>
<dbReference type="Pfam" id="PF00852">
    <property type="entry name" value="Glyco_transf_10"/>
    <property type="match status" value="1"/>
</dbReference>
<dbReference type="Pfam" id="PF13181">
    <property type="entry name" value="TPR_8"/>
    <property type="match status" value="1"/>
</dbReference>
<feature type="domain" description="Glycosyl transferase family 25" evidence="3">
    <location>
        <begin position="1259"/>
        <end position="1435"/>
    </location>
</feature>
<dbReference type="Gene3D" id="3.40.50.11660">
    <property type="entry name" value="Glycosyl transferase family 10, C-terminal domain"/>
    <property type="match status" value="1"/>
</dbReference>
<sequence length="1475" mass="171229">MHLGKSICLNMIVKNESHVIEKTFDNLAKYITFDYWVICDTGSTDGTQELIKNYFAKKGIPGELVQHEWKDFGHNRTLSLRAGYNKTDYLLIFDADDSMHGNFKLPAKWSHDCYLLKFGSGMTYYRPQLINNRKKWMYVGVLHEFLKPEEPVNGEMYVEGDYYIDSGKTGDRSKDPKKYHKDAQILKAAYYKEKEAGNDLANRYAFYCAQSFKDSNQVDDAIEWYTLVADTLPNWAQERYYSCIMLGQLYDRKDNFEKSIHYFTKAIRFDPERIEGVVFACDKFRQKNMHEIVMTFYHKHKKYNPDPKNKLFLFRDPYEGAFECTAAISASHTNEKSLGYSCAKTIILNNTSSTHLKCVLFDVLRFYMHEVTADTDSLDMFYILSNIIHTANNDGLAVIWNLLFKKHKDELIKNSKPIKMSKLKSVEVFLSFTSCKRFDLFEQTVNSIMNHFLDKEKIDYWFCVDDNSSESDRTRMKKKYPWIIFYDKTPEEKGHRPSMNIIWNKMKDLNPKYWVHIEDDFLFHSKKNYITDSIKFLETSGNVRQVLFNRNYAEVIEDFKLGGHLPLVPGFVLHDHKNTPVNYPNCHYWPHYSFRPGVIDAQVILKLGNFDSPNTFFEMDYAHRWTAAGYKTGFFDGINCRHIGRLTKDKNSDTIKNAYDLNNESQFSKSCNIKIINLKRRPDRKENVTKIFKDAGITDVQFVEGIDGSQLKPNIQLKKLFAGNDFGSRVGVIGCALTHYSLWTSLLADTNNDYYVIFEDDITLVPEFKKKFELIKEKGFFKQFDYLFLGYHMFSANRQATKDIYVTGSNTFTIGDMQNDLNIGAGFAYSINKAGAKTLVNYIAKNGIRHGIDYVVKICKELKCMEVRPQIVFSEWYETPGQNVDSDIQKNYNKLDFDSVVDHSDKFDFKVGLDQIGNDSYHHGGKSIDEMMEIAMADSNCTGFNTLGYFKHKIEKLTTSPYFGPNDGVFIKKEVSKKINPKGTSDKIRVKMICDWQSSDKLIEEWSLMPVPKNIELTTSDDADFHVIINKPGNGSFDPAKSIIYQMEPTVYDPAKKWGAKTWPKIDYSKFYRIQYHNYLNGVQWNFPILNDFPVKTNDVVSILSGNNWDFGHQLRIAFVRENQDLFKVFGKQNFNNFECYQGKVPDENRSNVYSKAKYCLACENNAEKNYATEKIWEPILNEVLAFYWGCPNLDDYIDSRAFVRLPLEDFDAARKIIDQAIAEDWWSQRIDVIREEKKKIQHIYGFFPNLQRAVTRTKAVIITLKDFDRSEMIKKTVRILSKLGIETEIFYGVNGKNIVKDDNKLSYQGESYTYDPKVRLNGKPMTPGEFGCAWSHLSVYKKLISDPKFNNYLVLEDDIELYDDLNGLNNAISNLPKQYDICHIGKTIWYPFDHTTPVNDTYFNVKKNFFNGTISYFISKNGANKLISESLSLPSDDRLSNAFISDKITVYAPKKHIFQQTSDVKSIIESLSEN</sequence>
<dbReference type="Gene3D" id="3.90.550.10">
    <property type="entry name" value="Spore Coat Polysaccharide Biosynthesis Protein SpsA, Chain A"/>
    <property type="match status" value="1"/>
</dbReference>
<dbReference type="SUPFAM" id="SSF48452">
    <property type="entry name" value="TPR-like"/>
    <property type="match status" value="1"/>
</dbReference>
<dbReference type="InterPro" id="IPR038577">
    <property type="entry name" value="GT10-like_C_sf"/>
</dbReference>
<evidence type="ECO:0000259" key="3">
    <source>
        <dbReference type="Pfam" id="PF01755"/>
    </source>
</evidence>
<dbReference type="EMBL" id="MN739010">
    <property type="protein sequence ID" value="QHT34806.1"/>
    <property type="molecule type" value="Genomic_DNA"/>
</dbReference>
<dbReference type="InterPro" id="IPR029044">
    <property type="entry name" value="Nucleotide-diphossugar_trans"/>
</dbReference>
<reference evidence="4" key="1">
    <citation type="journal article" date="2020" name="Nature">
        <title>Giant virus diversity and host interactions through global metagenomics.</title>
        <authorList>
            <person name="Schulz F."/>
            <person name="Roux S."/>
            <person name="Paez-Espino D."/>
            <person name="Jungbluth S."/>
            <person name="Walsh D.A."/>
            <person name="Denef V.J."/>
            <person name="McMahon K.D."/>
            <person name="Konstantinidis K.T."/>
            <person name="Eloe-Fadrosh E.A."/>
            <person name="Kyrpides N.C."/>
            <person name="Woyke T."/>
        </authorList>
    </citation>
    <scope>NUCLEOTIDE SEQUENCE</scope>
    <source>
        <strain evidence="4">GVMAG-M-3300009164-40</strain>
    </source>
</reference>
<dbReference type="SUPFAM" id="SSF53448">
    <property type="entry name" value="Nucleotide-diphospho-sugar transferases"/>
    <property type="match status" value="2"/>
</dbReference>
<feature type="domain" description="Fucosyltransferase C-terminal" evidence="2">
    <location>
        <begin position="1115"/>
        <end position="1218"/>
    </location>
</feature>
<proteinExistence type="predicted"/>
<dbReference type="InterPro" id="IPR019734">
    <property type="entry name" value="TPR_rpt"/>
</dbReference>
<evidence type="ECO:0000259" key="2">
    <source>
        <dbReference type="Pfam" id="PF00852"/>
    </source>
</evidence>
<organism evidence="4">
    <name type="scientific">viral metagenome</name>
    <dbReference type="NCBI Taxonomy" id="1070528"/>
    <lineage>
        <taxon>unclassified sequences</taxon>
        <taxon>metagenomes</taxon>
        <taxon>organismal metagenomes</taxon>
    </lineage>
</organism>
<dbReference type="Pfam" id="PF00535">
    <property type="entry name" value="Glycos_transf_2"/>
    <property type="match status" value="1"/>
</dbReference>
<name>A0A6C0F007_9ZZZZ</name>
<dbReference type="InterPro" id="IPR002654">
    <property type="entry name" value="Glyco_trans_25"/>
</dbReference>
<dbReference type="SUPFAM" id="SSF53756">
    <property type="entry name" value="UDP-Glycosyltransferase/glycogen phosphorylase"/>
    <property type="match status" value="1"/>
</dbReference>
<dbReference type="InterPro" id="IPR011990">
    <property type="entry name" value="TPR-like_helical_dom_sf"/>
</dbReference>
<accession>A0A6C0F007</accession>